<feature type="transmembrane region" description="Helical" evidence="1">
    <location>
        <begin position="81"/>
        <end position="103"/>
    </location>
</feature>
<dbReference type="GO" id="GO:0016477">
    <property type="term" value="P:cell migration"/>
    <property type="evidence" value="ECO:0007669"/>
    <property type="project" value="TreeGrafter"/>
</dbReference>
<dbReference type="AlphaFoldDB" id="A0A3P7K7X0"/>
<organism evidence="2 3">
    <name type="scientific">Strongylus vulgaris</name>
    <name type="common">Blood worm</name>
    <dbReference type="NCBI Taxonomy" id="40348"/>
    <lineage>
        <taxon>Eukaryota</taxon>
        <taxon>Metazoa</taxon>
        <taxon>Ecdysozoa</taxon>
        <taxon>Nematoda</taxon>
        <taxon>Chromadorea</taxon>
        <taxon>Rhabditida</taxon>
        <taxon>Rhabditina</taxon>
        <taxon>Rhabditomorpha</taxon>
        <taxon>Strongyloidea</taxon>
        <taxon>Strongylidae</taxon>
        <taxon>Strongylus</taxon>
    </lineage>
</organism>
<dbReference type="PANTHER" id="PTHR24112:SF66">
    <property type="entry name" value="LEUCINE-RICH REPEAT, ISOFORM F"/>
    <property type="match status" value="1"/>
</dbReference>
<dbReference type="SUPFAM" id="SSF52047">
    <property type="entry name" value="RNI-like"/>
    <property type="match status" value="1"/>
</dbReference>
<dbReference type="InterPro" id="IPR032675">
    <property type="entry name" value="LRR_dom_sf"/>
</dbReference>
<evidence type="ECO:0008006" key="4">
    <source>
        <dbReference type="Google" id="ProtNLM"/>
    </source>
</evidence>
<evidence type="ECO:0000313" key="2">
    <source>
        <dbReference type="EMBL" id="VDM65148.1"/>
    </source>
</evidence>
<keyword evidence="1" id="KW-0812">Transmembrane</keyword>
<dbReference type="InterPro" id="IPR051279">
    <property type="entry name" value="PP1-Reg/Actin-Interact_Protein"/>
</dbReference>
<keyword evidence="1" id="KW-0472">Membrane</keyword>
<sequence length="356" mass="38839">MRQCGIHGRDAVFYEALKIYVSSLVNVVSLCTTLRVLDLTDSGFPLDKIWAALKYGGLQIEKLCLGGCHVGRKSTDCSQVIILHFPIESLCLFSLYYFTYFFLTAPKTVALKPFHLDISATCEKSCSSVLEACLAGVQCRSLSLRDNNLEGEMQGVIHALGNIKTLRRLDIGGANLLALRRSSKQVHAALISKTILDVVKLFSDDSPLEELFLSDARLGPHLSVLLNTLGAATSLRFLDISNNDLGHFGARILSKALELNTSLRSIVIDNNHLGVEGLCDLATALNINRTITSISYPVQDVCECLTRAGCDRSRILGAMTLIESCLERNRQPSNADTANFRITAGVSLLFNVTTAV</sequence>
<dbReference type="Gene3D" id="3.80.10.10">
    <property type="entry name" value="Ribonuclease Inhibitor"/>
    <property type="match status" value="1"/>
</dbReference>
<keyword evidence="1" id="KW-1133">Transmembrane helix</keyword>
<accession>A0A3P7K7X0</accession>
<dbReference type="Proteomes" id="UP000270094">
    <property type="component" value="Unassembled WGS sequence"/>
</dbReference>
<proteinExistence type="predicted"/>
<protein>
    <recommendedName>
        <fullName evidence="4">CARMIL pleckstrin homology domain-containing protein</fullName>
    </recommendedName>
</protein>
<dbReference type="GO" id="GO:0030027">
    <property type="term" value="C:lamellipodium"/>
    <property type="evidence" value="ECO:0007669"/>
    <property type="project" value="TreeGrafter"/>
</dbReference>
<dbReference type="EMBL" id="UYYB01000211">
    <property type="protein sequence ID" value="VDM65148.1"/>
    <property type="molecule type" value="Genomic_DNA"/>
</dbReference>
<dbReference type="GO" id="GO:0034315">
    <property type="term" value="P:regulation of Arp2/3 complex-mediated actin nucleation"/>
    <property type="evidence" value="ECO:0007669"/>
    <property type="project" value="TreeGrafter"/>
</dbReference>
<name>A0A3P7K7X0_STRVU</name>
<gene>
    <name evidence="2" type="ORF">SVUK_LOCUS146</name>
</gene>
<dbReference type="PANTHER" id="PTHR24112">
    <property type="entry name" value="LEUCINE-RICH REPEAT, ISOFORM F-RELATED"/>
    <property type="match status" value="1"/>
</dbReference>
<evidence type="ECO:0000256" key="1">
    <source>
        <dbReference type="SAM" id="Phobius"/>
    </source>
</evidence>
<dbReference type="Pfam" id="PF13516">
    <property type="entry name" value="LRR_6"/>
    <property type="match status" value="1"/>
</dbReference>
<dbReference type="OrthoDB" id="5835341at2759"/>
<dbReference type="SMART" id="SM00368">
    <property type="entry name" value="LRR_RI"/>
    <property type="match status" value="2"/>
</dbReference>
<keyword evidence="3" id="KW-1185">Reference proteome</keyword>
<evidence type="ECO:0000313" key="3">
    <source>
        <dbReference type="Proteomes" id="UP000270094"/>
    </source>
</evidence>
<reference evidence="2 3" key="1">
    <citation type="submission" date="2018-11" db="EMBL/GenBank/DDBJ databases">
        <authorList>
            <consortium name="Pathogen Informatics"/>
        </authorList>
    </citation>
    <scope>NUCLEOTIDE SEQUENCE [LARGE SCALE GENOMIC DNA]</scope>
</reference>
<dbReference type="InterPro" id="IPR001611">
    <property type="entry name" value="Leu-rich_rpt"/>
</dbReference>
<dbReference type="GO" id="GO:0005886">
    <property type="term" value="C:plasma membrane"/>
    <property type="evidence" value="ECO:0007669"/>
    <property type="project" value="TreeGrafter"/>
</dbReference>